<dbReference type="SUPFAM" id="SSF53448">
    <property type="entry name" value="Nucleotide-diphospho-sugar transferases"/>
    <property type="match status" value="1"/>
</dbReference>
<dbReference type="CDD" id="cd06422">
    <property type="entry name" value="NTP_transferase_like_1"/>
    <property type="match status" value="1"/>
</dbReference>
<evidence type="ECO:0000313" key="5">
    <source>
        <dbReference type="Proteomes" id="UP000064939"/>
    </source>
</evidence>
<dbReference type="InterPro" id="IPR054790">
    <property type="entry name" value="MurU"/>
</dbReference>
<dbReference type="OrthoDB" id="9788272at2"/>
<dbReference type="NCBIfam" id="NF045761">
    <property type="entry name" value="NAMPUrTaseMurU"/>
    <property type="match status" value="1"/>
</dbReference>
<dbReference type="RefSeq" id="WP_054581868.1">
    <property type="nucleotide sequence ID" value="NZ_CP012808.1"/>
</dbReference>
<evidence type="ECO:0000313" key="4">
    <source>
        <dbReference type="EMBL" id="ALH95980.1"/>
    </source>
</evidence>
<dbReference type="STRING" id="1324350.AOY20_10810"/>
<feature type="domain" description="Nucleotidyl transferase" evidence="3">
    <location>
        <begin position="2"/>
        <end position="220"/>
    </location>
</feature>
<keyword evidence="5" id="KW-1185">Reference proteome</keyword>
<dbReference type="EMBL" id="CP012808">
    <property type="protein sequence ID" value="ALH95980.1"/>
    <property type="molecule type" value="Genomic_DNA"/>
</dbReference>
<keyword evidence="1 4" id="KW-0808">Transferase</keyword>
<dbReference type="InterPro" id="IPR005835">
    <property type="entry name" value="NTP_transferase_dom"/>
</dbReference>
<reference evidence="4 5" key="1">
    <citation type="journal article" date="2015" name="Int. J. Syst. Evol. Microbiol.">
        <title>Acinetobacter equi sp. nov. isolated from horse faeces.</title>
        <authorList>
            <person name="Poppel M.T."/>
            <person name="Skiebe E."/>
            <person name="Laue M."/>
            <person name="Bergmann H."/>
            <person name="Ebersberger I."/>
            <person name="Garn T."/>
            <person name="Fruth A."/>
            <person name="Baumgardt S."/>
            <person name="Busse H.J."/>
            <person name="Wilharm G."/>
        </authorList>
    </citation>
    <scope>NUCLEOTIDE SEQUENCE [LARGE SCALE GENOMIC DNA]</scope>
    <source>
        <strain evidence="4 5">114</strain>
    </source>
</reference>
<dbReference type="InterPro" id="IPR029044">
    <property type="entry name" value="Nucleotide-diphossugar_trans"/>
</dbReference>
<dbReference type="PANTHER" id="PTHR43584">
    <property type="entry name" value="NUCLEOTIDYL TRANSFERASE"/>
    <property type="match status" value="1"/>
</dbReference>
<gene>
    <name evidence="4" type="ORF">AOY20_10810</name>
</gene>
<dbReference type="GO" id="GO:0016779">
    <property type="term" value="F:nucleotidyltransferase activity"/>
    <property type="evidence" value="ECO:0007669"/>
    <property type="project" value="UniProtKB-KW"/>
</dbReference>
<protein>
    <submittedName>
        <fullName evidence="4">Nucleotidyl transferase</fullName>
    </submittedName>
</protein>
<evidence type="ECO:0000256" key="1">
    <source>
        <dbReference type="ARBA" id="ARBA00022679"/>
    </source>
</evidence>
<proteinExistence type="predicted"/>
<keyword evidence="2" id="KW-0548">Nucleotidyltransferase</keyword>
<evidence type="ECO:0000259" key="3">
    <source>
        <dbReference type="Pfam" id="PF00483"/>
    </source>
</evidence>
<organism evidence="4 5">
    <name type="scientific">Acinetobacter equi</name>
    <dbReference type="NCBI Taxonomy" id="1324350"/>
    <lineage>
        <taxon>Bacteria</taxon>
        <taxon>Pseudomonadati</taxon>
        <taxon>Pseudomonadota</taxon>
        <taxon>Gammaproteobacteria</taxon>
        <taxon>Moraxellales</taxon>
        <taxon>Moraxellaceae</taxon>
        <taxon>Acinetobacter</taxon>
    </lineage>
</organism>
<name>A0A0N9VFB0_9GAMM</name>
<evidence type="ECO:0000256" key="2">
    <source>
        <dbReference type="ARBA" id="ARBA00022695"/>
    </source>
</evidence>
<dbReference type="PANTHER" id="PTHR43584:SF8">
    <property type="entry name" value="N-ACETYLMURAMATE ALPHA-1-PHOSPHATE URIDYLYLTRANSFERASE"/>
    <property type="match status" value="1"/>
</dbReference>
<dbReference type="Pfam" id="PF00483">
    <property type="entry name" value="NTP_transferase"/>
    <property type="match status" value="1"/>
</dbReference>
<dbReference type="KEGG" id="aei:AOY20_10810"/>
<sequence length="229" mass="24951">MKAMILAAGLGNRMRPLTLHTPKPLLEVGGKPLIVWHIEKLQKIGITEIIVNTAWLGEKLAAALGDGSQFGVNILWSHEGEGLETAGGIINALPLLGDQPFILVNGDVWTTMDFAPLLNVQLKDDLAHLILVENPEQHPQGDFTLANQKAYTFEQNMQGENLTFSGVSVIHPKMFENLENGKRPLAPLLKEAMQKEQVSASKLQGAWVDVGTPERLAALDLAIHSGKYA</sequence>
<accession>A0A0N9VFB0</accession>
<dbReference type="InterPro" id="IPR050065">
    <property type="entry name" value="GlmU-like"/>
</dbReference>
<dbReference type="AlphaFoldDB" id="A0A0N9VFB0"/>
<dbReference type="Proteomes" id="UP000064939">
    <property type="component" value="Chromosome"/>
</dbReference>
<dbReference type="Gene3D" id="3.90.550.10">
    <property type="entry name" value="Spore Coat Polysaccharide Biosynthesis Protein SpsA, Chain A"/>
    <property type="match status" value="1"/>
</dbReference>